<comment type="subcellular location">
    <subcellularLocation>
        <location evidence="2">Cytoplasm</location>
    </subcellularLocation>
    <subcellularLocation>
        <location evidence="1">Nucleus</location>
    </subcellularLocation>
</comment>
<proteinExistence type="predicted"/>
<dbReference type="Gene3D" id="3.90.520.10">
    <property type="entry name" value="SMAD MH1 domain"/>
    <property type="match status" value="1"/>
</dbReference>
<dbReference type="SMART" id="SM00523">
    <property type="entry name" value="DWA"/>
    <property type="match status" value="1"/>
</dbReference>
<dbReference type="InterPro" id="IPR003619">
    <property type="entry name" value="MAD_homology1_Dwarfin-type"/>
</dbReference>
<dbReference type="InterPro" id="IPR036578">
    <property type="entry name" value="SMAD_MH1_sf"/>
</dbReference>
<dbReference type="GO" id="GO:0070411">
    <property type="term" value="F:I-SMAD binding"/>
    <property type="evidence" value="ECO:0007669"/>
    <property type="project" value="TreeGrafter"/>
</dbReference>
<evidence type="ECO:0000256" key="7">
    <source>
        <dbReference type="ARBA" id="ARBA00023242"/>
    </source>
</evidence>
<dbReference type="GO" id="GO:0030509">
    <property type="term" value="P:BMP signaling pathway"/>
    <property type="evidence" value="ECO:0007669"/>
    <property type="project" value="TreeGrafter"/>
</dbReference>
<evidence type="ECO:0000313" key="11">
    <source>
        <dbReference type="Proteomes" id="UP000593565"/>
    </source>
</evidence>
<keyword evidence="3" id="KW-0963">Cytoplasm</keyword>
<keyword evidence="8" id="KW-0175">Coiled coil</keyword>
<dbReference type="GO" id="GO:0071144">
    <property type="term" value="C:heteromeric SMAD protein complex"/>
    <property type="evidence" value="ECO:0007669"/>
    <property type="project" value="TreeGrafter"/>
</dbReference>
<dbReference type="GO" id="GO:0030154">
    <property type="term" value="P:cell differentiation"/>
    <property type="evidence" value="ECO:0007669"/>
    <property type="project" value="TreeGrafter"/>
</dbReference>
<gene>
    <name evidence="10" type="ORF">AMELA_G00243760</name>
</gene>
<dbReference type="EMBL" id="JAAGNN010000022">
    <property type="protein sequence ID" value="KAF4074815.1"/>
    <property type="molecule type" value="Genomic_DNA"/>
</dbReference>
<accession>A0A7J5ZW12</accession>
<dbReference type="PANTHER" id="PTHR13703">
    <property type="entry name" value="SMAD"/>
    <property type="match status" value="1"/>
</dbReference>
<dbReference type="SUPFAM" id="SSF56366">
    <property type="entry name" value="SMAD MH1 domain"/>
    <property type="match status" value="1"/>
</dbReference>
<sequence length="113" mass="12276">MRASSSLFFIIVFNDGGINARAHSGLYSSQVTVMSVSSSDACLSIVHSLMCHRQGGESESFSKRAIESLVKKLKEKKDELDSLITAVTTNGAHPSKCVTIQRTLDGRLQEVKC</sequence>
<evidence type="ECO:0000256" key="4">
    <source>
        <dbReference type="ARBA" id="ARBA00023015"/>
    </source>
</evidence>
<dbReference type="Proteomes" id="UP000593565">
    <property type="component" value="Unassembled WGS sequence"/>
</dbReference>
<evidence type="ECO:0000256" key="3">
    <source>
        <dbReference type="ARBA" id="ARBA00022490"/>
    </source>
</evidence>
<dbReference type="GO" id="GO:0000978">
    <property type="term" value="F:RNA polymerase II cis-regulatory region sequence-specific DNA binding"/>
    <property type="evidence" value="ECO:0007669"/>
    <property type="project" value="TreeGrafter"/>
</dbReference>
<dbReference type="GO" id="GO:0060395">
    <property type="term" value="P:SMAD protein signal transduction"/>
    <property type="evidence" value="ECO:0007669"/>
    <property type="project" value="TreeGrafter"/>
</dbReference>
<dbReference type="GO" id="GO:0005737">
    <property type="term" value="C:cytoplasm"/>
    <property type="evidence" value="ECO:0007669"/>
    <property type="project" value="UniProtKB-SubCell"/>
</dbReference>
<dbReference type="GO" id="GO:0000981">
    <property type="term" value="F:DNA-binding transcription factor activity, RNA polymerase II-specific"/>
    <property type="evidence" value="ECO:0007669"/>
    <property type="project" value="TreeGrafter"/>
</dbReference>
<dbReference type="PROSITE" id="PS51075">
    <property type="entry name" value="MH1"/>
    <property type="match status" value="1"/>
</dbReference>
<feature type="domain" description="MH1" evidence="9">
    <location>
        <begin position="44"/>
        <end position="113"/>
    </location>
</feature>
<comment type="caution">
    <text evidence="10">The sequence shown here is derived from an EMBL/GenBank/DDBJ whole genome shotgun (WGS) entry which is preliminary data.</text>
</comment>
<organism evidence="10 11">
    <name type="scientific">Ameiurus melas</name>
    <name type="common">Black bullhead</name>
    <name type="synonym">Silurus melas</name>
    <dbReference type="NCBI Taxonomy" id="219545"/>
    <lineage>
        <taxon>Eukaryota</taxon>
        <taxon>Metazoa</taxon>
        <taxon>Chordata</taxon>
        <taxon>Craniata</taxon>
        <taxon>Vertebrata</taxon>
        <taxon>Euteleostomi</taxon>
        <taxon>Actinopterygii</taxon>
        <taxon>Neopterygii</taxon>
        <taxon>Teleostei</taxon>
        <taxon>Ostariophysi</taxon>
        <taxon>Siluriformes</taxon>
        <taxon>Ictaluridae</taxon>
        <taxon>Ameiurus</taxon>
    </lineage>
</organism>
<keyword evidence="7" id="KW-0539">Nucleus</keyword>
<dbReference type="Pfam" id="PF03165">
    <property type="entry name" value="MH1"/>
    <property type="match status" value="1"/>
</dbReference>
<evidence type="ECO:0000256" key="2">
    <source>
        <dbReference type="ARBA" id="ARBA00004496"/>
    </source>
</evidence>
<dbReference type="InterPro" id="IPR013790">
    <property type="entry name" value="Dwarfin"/>
</dbReference>
<evidence type="ECO:0000256" key="8">
    <source>
        <dbReference type="SAM" id="Coils"/>
    </source>
</evidence>
<keyword evidence="11" id="KW-1185">Reference proteome</keyword>
<keyword evidence="5" id="KW-0238">DNA-binding</keyword>
<dbReference type="AlphaFoldDB" id="A0A7J5ZW12"/>
<reference evidence="10 11" key="1">
    <citation type="submission" date="2020-02" db="EMBL/GenBank/DDBJ databases">
        <title>A chromosome-scale genome assembly of the black bullhead catfish (Ameiurus melas).</title>
        <authorList>
            <person name="Wen M."/>
            <person name="Zham M."/>
            <person name="Cabau C."/>
            <person name="Klopp C."/>
            <person name="Donnadieu C."/>
            <person name="Roques C."/>
            <person name="Bouchez O."/>
            <person name="Lampietro C."/>
            <person name="Jouanno E."/>
            <person name="Herpin A."/>
            <person name="Louis A."/>
            <person name="Berthelot C."/>
            <person name="Parey E."/>
            <person name="Roest-Crollius H."/>
            <person name="Braasch I."/>
            <person name="Postlethwait J."/>
            <person name="Robinson-Rechavi M."/>
            <person name="Echchiki A."/>
            <person name="Begum T."/>
            <person name="Montfort J."/>
            <person name="Schartl M."/>
            <person name="Bobe J."/>
            <person name="Guiguen Y."/>
        </authorList>
    </citation>
    <scope>NUCLEOTIDE SEQUENCE [LARGE SCALE GENOMIC DNA]</scope>
    <source>
        <strain evidence="10">M_S1</strain>
        <tissue evidence="10">Blood</tissue>
    </source>
</reference>
<evidence type="ECO:0000256" key="6">
    <source>
        <dbReference type="ARBA" id="ARBA00023163"/>
    </source>
</evidence>
<evidence type="ECO:0000313" key="10">
    <source>
        <dbReference type="EMBL" id="KAF4074815.1"/>
    </source>
</evidence>
<dbReference type="GO" id="GO:0007179">
    <property type="term" value="P:transforming growth factor beta receptor signaling pathway"/>
    <property type="evidence" value="ECO:0007669"/>
    <property type="project" value="TreeGrafter"/>
</dbReference>
<dbReference type="InterPro" id="IPR013019">
    <property type="entry name" value="MAD_homology_MH1"/>
</dbReference>
<keyword evidence="4" id="KW-0805">Transcription regulation</keyword>
<keyword evidence="6" id="KW-0804">Transcription</keyword>
<dbReference type="PANTHER" id="PTHR13703:SF63">
    <property type="entry name" value="MOTHERS AGAINST DECAPENTAPLEGIC HOMOLOG 4"/>
    <property type="match status" value="1"/>
</dbReference>
<evidence type="ECO:0000256" key="1">
    <source>
        <dbReference type="ARBA" id="ARBA00004123"/>
    </source>
</evidence>
<dbReference type="GO" id="GO:0009653">
    <property type="term" value="P:anatomical structure morphogenesis"/>
    <property type="evidence" value="ECO:0007669"/>
    <property type="project" value="TreeGrafter"/>
</dbReference>
<evidence type="ECO:0000259" key="9">
    <source>
        <dbReference type="PROSITE" id="PS51075"/>
    </source>
</evidence>
<name>A0A7J5ZW12_AMEME</name>
<protein>
    <recommendedName>
        <fullName evidence="9">MH1 domain-containing protein</fullName>
    </recommendedName>
</protein>
<evidence type="ECO:0000256" key="5">
    <source>
        <dbReference type="ARBA" id="ARBA00023125"/>
    </source>
</evidence>
<feature type="coiled-coil region" evidence="8">
    <location>
        <begin position="63"/>
        <end position="90"/>
    </location>
</feature>